<dbReference type="Proteomes" id="UP000286907">
    <property type="component" value="Chromosome"/>
</dbReference>
<protein>
    <submittedName>
        <fullName evidence="1">Uncharacterized protein</fullName>
    </submittedName>
</protein>
<proteinExistence type="predicted"/>
<evidence type="ECO:0000313" key="1">
    <source>
        <dbReference type="EMBL" id="QAS70248.1"/>
    </source>
</evidence>
<keyword evidence="2" id="KW-1185">Reference proteome</keyword>
<dbReference type="RefSeq" id="WP_128686718.1">
    <property type="nucleotide sequence ID" value="NZ_CP029684.2"/>
</dbReference>
<sequence>MIYADRYGKDHGDVKGLLVLYDTANNCYVQSAFKCHIKRTPSINQAKHFLHLAEVDFFMELHNMATWKYELRADN</sequence>
<accession>A0ABX5QNB9</accession>
<name>A0ABX5QNB9_9LACO</name>
<organism evidence="1 2">
    <name type="scientific">Oenococcus sicerae</name>
    <dbReference type="NCBI Taxonomy" id="2203724"/>
    <lineage>
        <taxon>Bacteria</taxon>
        <taxon>Bacillati</taxon>
        <taxon>Bacillota</taxon>
        <taxon>Bacilli</taxon>
        <taxon>Lactobacillales</taxon>
        <taxon>Lactobacillaceae</taxon>
        <taxon>Oenococcus</taxon>
    </lineage>
</organism>
<dbReference type="EMBL" id="CP029684">
    <property type="protein sequence ID" value="QAS70248.1"/>
    <property type="molecule type" value="Genomic_DNA"/>
</dbReference>
<reference evidence="1 2" key="1">
    <citation type="journal article" date="2019" name="Syst. Appl. Microbiol.">
        <title>Oenococcus sicerae sp. nov., isolated from French cider.</title>
        <authorList>
            <person name="Cousin F.J."/>
            <person name="Le Guellec R."/>
            <person name="Chagnot C."/>
            <person name="Goux D."/>
            <person name="Dalmasso M."/>
            <person name="Laplace J.M."/>
            <person name="Cretenet M."/>
        </authorList>
    </citation>
    <scope>NUCLEOTIDE SEQUENCE [LARGE SCALE GENOMIC DNA]</scope>
    <source>
        <strain evidence="1 2">UCMA 15228</strain>
    </source>
</reference>
<evidence type="ECO:0000313" key="2">
    <source>
        <dbReference type="Proteomes" id="UP000286907"/>
    </source>
</evidence>
<gene>
    <name evidence="1" type="ORF">DLJ48_06800</name>
</gene>